<comment type="caution">
    <text evidence="15">The sequence shown here is derived from an EMBL/GenBank/DDBJ whole genome shotgun (WGS) entry which is preliminary data.</text>
</comment>
<proteinExistence type="inferred from homology"/>
<dbReference type="SUPFAM" id="SSF63411">
    <property type="entry name" value="LuxS/MPP-like metallohydrolase"/>
    <property type="match status" value="1"/>
</dbReference>
<dbReference type="PANTHER" id="PTHR35799:SF1">
    <property type="entry name" value="S-RIBOSYLHOMOCYSTEINE LYASE"/>
    <property type="match status" value="1"/>
</dbReference>
<organism evidence="15 16">
    <name type="scientific">Anaerofustis stercorihominis</name>
    <dbReference type="NCBI Taxonomy" id="214853"/>
    <lineage>
        <taxon>Bacteria</taxon>
        <taxon>Bacillati</taxon>
        <taxon>Bacillota</taxon>
        <taxon>Clostridia</taxon>
        <taxon>Eubacteriales</taxon>
        <taxon>Eubacteriaceae</taxon>
        <taxon>Anaerofustis</taxon>
    </lineage>
</organism>
<evidence type="ECO:0000256" key="9">
    <source>
        <dbReference type="ARBA" id="ARBA00022929"/>
    </source>
</evidence>
<name>A0A3E3E0A0_9FIRM</name>
<dbReference type="Pfam" id="PF02664">
    <property type="entry name" value="LuxS"/>
    <property type="match status" value="1"/>
</dbReference>
<dbReference type="GO" id="GO:0043768">
    <property type="term" value="F:S-ribosylhomocysteine lyase activity"/>
    <property type="evidence" value="ECO:0007669"/>
    <property type="project" value="UniProtKB-EC"/>
</dbReference>
<sequence>MEKIASFMVDHTKLEPGIYLSREDRGVITYDLRFIKPNTPPFLSNKALHTIEHLCATYLRNSKFNENVIYFGPMGCRTGFYLLTLGLAHKEVIGLVKKTISDLSDYEGPIPGQSEIECGNYKELDLQEAKKELIKYNDVIKDLTEKDIYYK</sequence>
<evidence type="ECO:0000256" key="8">
    <source>
        <dbReference type="ARBA" id="ARBA00022723"/>
    </source>
</evidence>
<evidence type="ECO:0000256" key="4">
    <source>
        <dbReference type="ARBA" id="ARBA00011738"/>
    </source>
</evidence>
<evidence type="ECO:0000256" key="13">
    <source>
        <dbReference type="ARBA" id="ARBA00030600"/>
    </source>
</evidence>
<dbReference type="PANTHER" id="PTHR35799">
    <property type="entry name" value="S-RIBOSYLHOMOCYSTEINE LYASE"/>
    <property type="match status" value="1"/>
</dbReference>
<evidence type="ECO:0000256" key="11">
    <source>
        <dbReference type="ARBA" id="ARBA00023239"/>
    </source>
</evidence>
<evidence type="ECO:0000256" key="5">
    <source>
        <dbReference type="ARBA" id="ARBA00012240"/>
    </source>
</evidence>
<comment type="catalytic activity">
    <reaction evidence="1">
        <text>S-(5-deoxy-D-ribos-5-yl)-L-homocysteine = (S)-4,5-dihydroxypentane-2,3-dione + L-homocysteine</text>
        <dbReference type="Rhea" id="RHEA:17753"/>
        <dbReference type="ChEBI" id="CHEBI:29484"/>
        <dbReference type="ChEBI" id="CHEBI:58195"/>
        <dbReference type="ChEBI" id="CHEBI:58199"/>
        <dbReference type="EC" id="4.4.1.21"/>
    </reaction>
</comment>
<protein>
    <recommendedName>
        <fullName evidence="6">S-ribosylhomocysteine lyase</fullName>
        <ecNumber evidence="5">4.4.1.21</ecNumber>
    </recommendedName>
    <alternativeName>
        <fullName evidence="13">AI-2 synthesis protein</fullName>
    </alternativeName>
    <alternativeName>
        <fullName evidence="14">Autoinducer-2 production protein LuxS</fullName>
    </alternativeName>
</protein>
<evidence type="ECO:0000256" key="14">
    <source>
        <dbReference type="ARBA" id="ARBA00031777"/>
    </source>
</evidence>
<dbReference type="EMBL" id="QUSM01000002">
    <property type="protein sequence ID" value="RGD74913.1"/>
    <property type="molecule type" value="Genomic_DNA"/>
</dbReference>
<evidence type="ECO:0000313" key="15">
    <source>
        <dbReference type="EMBL" id="RGD74913.1"/>
    </source>
</evidence>
<evidence type="ECO:0000313" key="16">
    <source>
        <dbReference type="Proteomes" id="UP000261212"/>
    </source>
</evidence>
<keyword evidence="8" id="KW-0479">Metal-binding</keyword>
<dbReference type="InterPro" id="IPR003815">
    <property type="entry name" value="S-ribosylhomocysteinase"/>
</dbReference>
<comment type="subunit">
    <text evidence="4">Homodimer.</text>
</comment>
<evidence type="ECO:0000256" key="6">
    <source>
        <dbReference type="ARBA" id="ARBA00015130"/>
    </source>
</evidence>
<dbReference type="RefSeq" id="WP_117530998.1">
    <property type="nucleotide sequence ID" value="NZ_QUSM01000002.1"/>
</dbReference>
<evidence type="ECO:0000256" key="1">
    <source>
        <dbReference type="ARBA" id="ARBA00000297"/>
    </source>
</evidence>
<dbReference type="InterPro" id="IPR037005">
    <property type="entry name" value="LuxS_sf"/>
</dbReference>
<keyword evidence="11 15" id="KW-0456">Lyase</keyword>
<comment type="cofactor">
    <cofactor evidence="2">
        <name>Fe cation</name>
        <dbReference type="ChEBI" id="CHEBI:24875"/>
    </cofactor>
</comment>
<reference evidence="15 16" key="1">
    <citation type="submission" date="2018-08" db="EMBL/GenBank/DDBJ databases">
        <title>A genome reference for cultivated species of the human gut microbiota.</title>
        <authorList>
            <person name="Zou Y."/>
            <person name="Xue W."/>
            <person name="Luo G."/>
        </authorList>
    </citation>
    <scope>NUCLEOTIDE SEQUENCE [LARGE SCALE GENOMIC DNA]</scope>
    <source>
        <strain evidence="15 16">AM25-6</strain>
    </source>
</reference>
<evidence type="ECO:0000256" key="10">
    <source>
        <dbReference type="ARBA" id="ARBA00023004"/>
    </source>
</evidence>
<evidence type="ECO:0000256" key="12">
    <source>
        <dbReference type="ARBA" id="ARBA00024654"/>
    </source>
</evidence>
<dbReference type="Proteomes" id="UP000261212">
    <property type="component" value="Unassembled WGS sequence"/>
</dbReference>
<dbReference type="GO" id="GO:0005506">
    <property type="term" value="F:iron ion binding"/>
    <property type="evidence" value="ECO:0007669"/>
    <property type="project" value="InterPro"/>
</dbReference>
<comment type="similarity">
    <text evidence="3">Belongs to the LuxS family.</text>
</comment>
<dbReference type="AlphaFoldDB" id="A0A3E3E0A0"/>
<dbReference type="GO" id="GO:0009372">
    <property type="term" value="P:quorum sensing"/>
    <property type="evidence" value="ECO:0007669"/>
    <property type="project" value="UniProtKB-KW"/>
</dbReference>
<dbReference type="EC" id="4.4.1.21" evidence="5"/>
<keyword evidence="7" id="KW-0673">Quorum sensing</keyword>
<dbReference type="InterPro" id="IPR011249">
    <property type="entry name" value="Metalloenz_LuxS/M16"/>
</dbReference>
<keyword evidence="9" id="KW-0071">Autoinducer synthesis</keyword>
<evidence type="ECO:0000256" key="2">
    <source>
        <dbReference type="ARBA" id="ARBA00001962"/>
    </source>
</evidence>
<evidence type="ECO:0000256" key="7">
    <source>
        <dbReference type="ARBA" id="ARBA00022654"/>
    </source>
</evidence>
<evidence type="ECO:0000256" key="3">
    <source>
        <dbReference type="ARBA" id="ARBA00007311"/>
    </source>
</evidence>
<dbReference type="Gene3D" id="3.30.1360.80">
    <property type="entry name" value="S-ribosylhomocysteinase (LuxS)"/>
    <property type="match status" value="1"/>
</dbReference>
<dbReference type="PRINTS" id="PR01487">
    <property type="entry name" value="LUXSPROTEIN"/>
</dbReference>
<keyword evidence="10" id="KW-0408">Iron</keyword>
<accession>A0A3E3E0A0</accession>
<gene>
    <name evidence="15" type="ORF">DW687_00895</name>
</gene>
<dbReference type="NCBIfam" id="NF002604">
    <property type="entry name" value="PRK02260.1-4"/>
    <property type="match status" value="1"/>
</dbReference>
<comment type="function">
    <text evidence="12">Involved in the synthesis of autoinducer 2 (AI-2) which is secreted by bacteria and is used to communicate both the cell density and the metabolic potential of the environment. The regulation of gene expression in response to changes in cell density is called quorum sensing. Catalyzes the transformation of S-ribosylhomocysteine (RHC) to homocysteine (HC) and 4,5-dihydroxy-2,3-pentadione (DPD).</text>
</comment>